<dbReference type="AlphaFoldDB" id="A0A3P5WWI6"/>
<dbReference type="Proteomes" id="UP000270468">
    <property type="component" value="Unassembled WGS sequence"/>
</dbReference>
<sequence>MVFIVHFSRCLCNAHYDNLSYGIYMQKEAKQINTADFLFLFMQL</sequence>
<keyword evidence="2" id="KW-1185">Reference proteome</keyword>
<reference evidence="1 2" key="1">
    <citation type="submission" date="2018-11" db="EMBL/GenBank/DDBJ databases">
        <authorList>
            <person name="Criscuolo A."/>
        </authorList>
    </citation>
    <scope>NUCLEOTIDE SEQUENCE [LARGE SCALE GENOMIC DNA]</scope>
    <source>
        <strain evidence="1">ATB-66</strain>
    </source>
</reference>
<dbReference type="EMBL" id="UXAV01000036">
    <property type="protein sequence ID" value="VDC25802.1"/>
    <property type="molecule type" value="Genomic_DNA"/>
</dbReference>
<proteinExistence type="predicted"/>
<evidence type="ECO:0000313" key="2">
    <source>
        <dbReference type="Proteomes" id="UP000270468"/>
    </source>
</evidence>
<protein>
    <submittedName>
        <fullName evidence="1">Uncharacterized protein</fullName>
    </submittedName>
</protein>
<organism evidence="1 2">
    <name type="scientific">Filibacter tadaridae</name>
    <dbReference type="NCBI Taxonomy" id="2483811"/>
    <lineage>
        <taxon>Bacteria</taxon>
        <taxon>Bacillati</taxon>
        <taxon>Bacillota</taxon>
        <taxon>Bacilli</taxon>
        <taxon>Bacillales</taxon>
        <taxon>Caryophanaceae</taxon>
        <taxon>Filibacter</taxon>
    </lineage>
</organism>
<name>A0A3P5WWI6_9BACL</name>
<gene>
    <name evidence="1" type="ORF">FILTAD_01302</name>
</gene>
<evidence type="ECO:0000313" key="1">
    <source>
        <dbReference type="EMBL" id="VDC25802.1"/>
    </source>
</evidence>
<accession>A0A3P5WWI6</accession>